<dbReference type="InterPro" id="IPR032710">
    <property type="entry name" value="NTF2-like_dom_sf"/>
</dbReference>
<evidence type="ECO:0000259" key="2">
    <source>
        <dbReference type="Pfam" id="PF14534"/>
    </source>
</evidence>
<dbReference type="Gene3D" id="3.10.450.50">
    <property type="match status" value="1"/>
</dbReference>
<dbReference type="RefSeq" id="WP_051692155.1">
    <property type="nucleotide sequence ID" value="NZ_AUND01000002.1"/>
</dbReference>
<evidence type="ECO:0000313" key="3">
    <source>
        <dbReference type="EMBL" id="KEO55385.1"/>
    </source>
</evidence>
<evidence type="ECO:0000313" key="4">
    <source>
        <dbReference type="Proteomes" id="UP000027432"/>
    </source>
</evidence>
<dbReference type="InterPro" id="IPR027843">
    <property type="entry name" value="DUF4440"/>
</dbReference>
<dbReference type="Pfam" id="PF14534">
    <property type="entry name" value="DUF4440"/>
    <property type="match status" value="1"/>
</dbReference>
<feature type="chain" id="PRO_5001696323" description="DUF4440 domain-containing protein" evidence="1">
    <location>
        <begin position="23"/>
        <end position="148"/>
    </location>
</feature>
<dbReference type="OrthoDB" id="9814425at2"/>
<proteinExistence type="predicted"/>
<gene>
    <name evidence="3" type="ORF">TP2_15200</name>
</gene>
<dbReference type="InterPro" id="IPR011944">
    <property type="entry name" value="Steroid_delta5-4_isomerase"/>
</dbReference>
<comment type="caution">
    <text evidence="3">The sequence shown here is derived from an EMBL/GenBank/DDBJ whole genome shotgun (WGS) entry which is preliminary data.</text>
</comment>
<dbReference type="NCBIfam" id="TIGR02246">
    <property type="entry name" value="SgcJ/EcaC family oxidoreductase"/>
    <property type="match status" value="1"/>
</dbReference>
<sequence length="148" mass="15691">MTKMIMVGLVCAALCGGTVSRADDASDVEAAIGTWQALWNAGDARAAAQAIFTEDAVLLPPDGPMLTGRDAITAFWQPILDSPAHSLELELLHLDLLGDTAIETGTWAVSVPGDDGKDKQIGGKTLVVWKKGADGQWRMAQDMWNNGN</sequence>
<feature type="signal peptide" evidence="1">
    <location>
        <begin position="1"/>
        <end position="22"/>
    </location>
</feature>
<reference evidence="3 4" key="1">
    <citation type="submission" date="2013-07" db="EMBL/GenBank/DDBJ databases">
        <title>Thioclava pacifica DSM 10166 Genome Sequencing.</title>
        <authorList>
            <person name="Lai Q."/>
            <person name="Shao Z."/>
        </authorList>
    </citation>
    <scope>NUCLEOTIDE SEQUENCE [LARGE SCALE GENOMIC DNA]</scope>
    <source>
        <strain evidence="3 4">DSM 10166</strain>
    </source>
</reference>
<dbReference type="STRING" id="1353537.TP2_15200"/>
<evidence type="ECO:0000256" key="1">
    <source>
        <dbReference type="SAM" id="SignalP"/>
    </source>
</evidence>
<dbReference type="eggNOG" id="COG4319">
    <property type="taxonomic scope" value="Bacteria"/>
</dbReference>
<keyword evidence="4" id="KW-1185">Reference proteome</keyword>
<feature type="domain" description="DUF4440" evidence="2">
    <location>
        <begin position="29"/>
        <end position="139"/>
    </location>
</feature>
<dbReference type="EMBL" id="AUND01000002">
    <property type="protein sequence ID" value="KEO55385.1"/>
    <property type="molecule type" value="Genomic_DNA"/>
</dbReference>
<organism evidence="3 4">
    <name type="scientific">Thioclava pacifica DSM 10166</name>
    <dbReference type="NCBI Taxonomy" id="1353537"/>
    <lineage>
        <taxon>Bacteria</taxon>
        <taxon>Pseudomonadati</taxon>
        <taxon>Pseudomonadota</taxon>
        <taxon>Alphaproteobacteria</taxon>
        <taxon>Rhodobacterales</taxon>
        <taxon>Paracoccaceae</taxon>
        <taxon>Thioclava</taxon>
    </lineage>
</organism>
<dbReference type="Proteomes" id="UP000027432">
    <property type="component" value="Unassembled WGS sequence"/>
</dbReference>
<keyword evidence="1" id="KW-0732">Signal</keyword>
<dbReference type="AlphaFoldDB" id="A0A074JHJ9"/>
<name>A0A074JHJ9_9RHOB</name>
<accession>A0A074JHJ9</accession>
<dbReference type="SUPFAM" id="SSF54427">
    <property type="entry name" value="NTF2-like"/>
    <property type="match status" value="1"/>
</dbReference>
<protein>
    <recommendedName>
        <fullName evidence="2">DUF4440 domain-containing protein</fullName>
    </recommendedName>
</protein>